<dbReference type="HOGENOM" id="CLU_1102970_0_0_1"/>
<protein>
    <submittedName>
        <fullName evidence="1">Uncharacterized protein</fullName>
    </submittedName>
</protein>
<name>K2S726_MACPH</name>
<sequence length="252" mass="28593">MKKTLQICPLRFLLNNSVTIMQVQIFHHPFPRSCSTLGQSCRCFRVWIGHATVEQFHAYPALNTQPVENGVTDLANGQISPMVLFAVEETTVSAPAHASWLVCRVVFMPRQQRFLKALSVHDLHVDNLLRINITKEPLHRFPDLRLGVGGRAGWRCRIRIYPAGDVEAVQAEAEVGSIDALHNLPALLPCVDVRTPRQCLVCEGDDRQLPRSHVRHLAQVRDDEVHVARHLVARQECRGDRDDGRVELFRQE</sequence>
<dbReference type="EMBL" id="AHHD01000080">
    <property type="protein sequence ID" value="EKG20717.1"/>
    <property type="molecule type" value="Genomic_DNA"/>
</dbReference>
<proteinExistence type="predicted"/>
<accession>K2S726</accession>
<dbReference type="AlphaFoldDB" id="K2S726"/>
<comment type="caution">
    <text evidence="1">The sequence shown here is derived from an EMBL/GenBank/DDBJ whole genome shotgun (WGS) entry which is preliminary data.</text>
</comment>
<gene>
    <name evidence="1" type="ORF">MPH_01981</name>
</gene>
<dbReference type="InParanoid" id="K2S726"/>
<organism evidence="1 2">
    <name type="scientific">Macrophomina phaseolina (strain MS6)</name>
    <name type="common">Charcoal rot fungus</name>
    <dbReference type="NCBI Taxonomy" id="1126212"/>
    <lineage>
        <taxon>Eukaryota</taxon>
        <taxon>Fungi</taxon>
        <taxon>Dikarya</taxon>
        <taxon>Ascomycota</taxon>
        <taxon>Pezizomycotina</taxon>
        <taxon>Dothideomycetes</taxon>
        <taxon>Dothideomycetes incertae sedis</taxon>
        <taxon>Botryosphaeriales</taxon>
        <taxon>Botryosphaeriaceae</taxon>
        <taxon>Macrophomina</taxon>
    </lineage>
</organism>
<reference evidence="1 2" key="1">
    <citation type="journal article" date="2012" name="BMC Genomics">
        <title>Tools to kill: Genome of one of the most destructive plant pathogenic fungi Macrophomina phaseolina.</title>
        <authorList>
            <person name="Islam M.S."/>
            <person name="Haque M.S."/>
            <person name="Islam M.M."/>
            <person name="Emdad E.M."/>
            <person name="Halim A."/>
            <person name="Hossen Q.M.M."/>
            <person name="Hossain M.Z."/>
            <person name="Ahmed B."/>
            <person name="Rahim S."/>
            <person name="Rahman M.S."/>
            <person name="Alam M.M."/>
            <person name="Hou S."/>
            <person name="Wan X."/>
            <person name="Saito J.A."/>
            <person name="Alam M."/>
        </authorList>
    </citation>
    <scope>NUCLEOTIDE SEQUENCE [LARGE SCALE GENOMIC DNA]</scope>
    <source>
        <strain evidence="1 2">MS6</strain>
    </source>
</reference>
<dbReference type="VEuPathDB" id="FungiDB:MPH_01981"/>
<evidence type="ECO:0000313" key="2">
    <source>
        <dbReference type="Proteomes" id="UP000007129"/>
    </source>
</evidence>
<dbReference type="Proteomes" id="UP000007129">
    <property type="component" value="Unassembled WGS sequence"/>
</dbReference>
<evidence type="ECO:0000313" key="1">
    <source>
        <dbReference type="EMBL" id="EKG20717.1"/>
    </source>
</evidence>